<evidence type="ECO:0000313" key="14">
    <source>
        <dbReference type="Proteomes" id="UP001186944"/>
    </source>
</evidence>
<sequence length="254" mass="28665">MENFDKQKSLSLSKLDLSRKGLFDEHILDLILYINKLENYFTTSSCSGRIILFDDSLPNDQHSSQSPEVIVPEPETKQTTSIAKKKGCKWLYTSHDFADYQQVLESSLAVTGDAVFKFEPFVLHVQCRTLEHAQTLLSCAVGAGFRNSGISIGNKGKFIVYLQYLVELANKKLAENFQRINRFFQNVKDSVESCSKMERCQGKSDKRSKKLKTKNVNLDSSASNQTANFSAEKNNLVEDMDLTSSNLFDMLDAT</sequence>
<dbReference type="Proteomes" id="UP001186944">
    <property type="component" value="Unassembled WGS sequence"/>
</dbReference>
<evidence type="ECO:0000256" key="5">
    <source>
        <dbReference type="ARBA" id="ARBA00022603"/>
    </source>
</evidence>
<comment type="catalytic activity">
    <reaction evidence="11">
        <text>4-demethyl-7-[(3S)-3-amino-3-carboxypropyl]wyosine(37) in tRNA(Phe) + S-adenosyl-L-methionine = 7-[(3S)-3-amino-3-carboxypropyl]wyosine(37) in tRNA(Phe) + S-adenosyl-L-homocysteine + H(+)</text>
        <dbReference type="Rhea" id="RHEA:36635"/>
        <dbReference type="Rhea" id="RHEA-COMP:10378"/>
        <dbReference type="Rhea" id="RHEA-COMP:10379"/>
        <dbReference type="ChEBI" id="CHEBI:15378"/>
        <dbReference type="ChEBI" id="CHEBI:57856"/>
        <dbReference type="ChEBI" id="CHEBI:59789"/>
        <dbReference type="ChEBI" id="CHEBI:73543"/>
        <dbReference type="ChEBI" id="CHEBI:73550"/>
        <dbReference type="EC" id="2.1.1.282"/>
    </reaction>
</comment>
<gene>
    <name evidence="13" type="ORF">FSP39_007023</name>
</gene>
<dbReference type="AlphaFoldDB" id="A0AA88XSV1"/>
<keyword evidence="7" id="KW-0949">S-adenosyl-L-methionine</keyword>
<dbReference type="PANTHER" id="PTHR48418">
    <property type="entry name" value="TRNA WYBUTOSINE-SYNTHESIZING PROTEIN 3"/>
    <property type="match status" value="1"/>
</dbReference>
<evidence type="ECO:0000256" key="4">
    <source>
        <dbReference type="ARBA" id="ARBA00016536"/>
    </source>
</evidence>
<accession>A0AA88XSV1</accession>
<dbReference type="PANTHER" id="PTHR48418:SF1">
    <property type="entry name" value="TRNA WYBUTOSINE-SYNTHESIZING PROTEIN 3"/>
    <property type="match status" value="1"/>
</dbReference>
<keyword evidence="8" id="KW-0819">tRNA processing</keyword>
<comment type="similarity">
    <text evidence="2">Belongs to the TYW3 family.</text>
</comment>
<protein>
    <recommendedName>
        <fullName evidence="4">tRNA wybutosine-synthesizing protein 3 homolog</fullName>
        <ecNumber evidence="3">2.1.1.282</ecNumber>
    </recommendedName>
    <alternativeName>
        <fullName evidence="10">tRNA(Phe) 7-((3-amino-3-carboxypropyl)-4-demethylwyosine(37)-N(4))-methyltransferase</fullName>
    </alternativeName>
</protein>
<evidence type="ECO:0000256" key="2">
    <source>
        <dbReference type="ARBA" id="ARBA00008569"/>
    </source>
</evidence>
<evidence type="ECO:0000259" key="12">
    <source>
        <dbReference type="Pfam" id="PF02676"/>
    </source>
</evidence>
<evidence type="ECO:0000256" key="7">
    <source>
        <dbReference type="ARBA" id="ARBA00022691"/>
    </source>
</evidence>
<evidence type="ECO:0000256" key="9">
    <source>
        <dbReference type="ARBA" id="ARBA00025378"/>
    </source>
</evidence>
<dbReference type="GO" id="GO:0008033">
    <property type="term" value="P:tRNA processing"/>
    <property type="evidence" value="ECO:0007669"/>
    <property type="project" value="UniProtKB-KW"/>
</dbReference>
<dbReference type="Pfam" id="PF02676">
    <property type="entry name" value="TYW3"/>
    <property type="match status" value="1"/>
</dbReference>
<evidence type="ECO:0000313" key="13">
    <source>
        <dbReference type="EMBL" id="KAK3089842.1"/>
    </source>
</evidence>
<dbReference type="GO" id="GO:0008168">
    <property type="term" value="F:methyltransferase activity"/>
    <property type="evidence" value="ECO:0007669"/>
    <property type="project" value="UniProtKB-KW"/>
</dbReference>
<reference evidence="13" key="1">
    <citation type="submission" date="2019-08" db="EMBL/GenBank/DDBJ databases">
        <title>The improved chromosome-level genome for the pearl oyster Pinctada fucata martensii using PacBio sequencing and Hi-C.</title>
        <authorList>
            <person name="Zheng Z."/>
        </authorList>
    </citation>
    <scope>NUCLEOTIDE SEQUENCE</scope>
    <source>
        <strain evidence="13">ZZ-2019</strain>
        <tissue evidence="13">Adductor muscle</tissue>
    </source>
</reference>
<dbReference type="InterPro" id="IPR003827">
    <property type="entry name" value="tRNA_yW-synthesising"/>
</dbReference>
<name>A0AA88XSV1_PINIB</name>
<keyword evidence="14" id="KW-1185">Reference proteome</keyword>
<dbReference type="GO" id="GO:0032259">
    <property type="term" value="P:methylation"/>
    <property type="evidence" value="ECO:0007669"/>
    <property type="project" value="UniProtKB-KW"/>
</dbReference>
<evidence type="ECO:0000256" key="3">
    <source>
        <dbReference type="ARBA" id="ARBA00012750"/>
    </source>
</evidence>
<keyword evidence="6" id="KW-0808">Transferase</keyword>
<dbReference type="EC" id="2.1.1.282" evidence="3"/>
<evidence type="ECO:0000256" key="10">
    <source>
        <dbReference type="ARBA" id="ARBA00030554"/>
    </source>
</evidence>
<dbReference type="InterPro" id="IPR036602">
    <property type="entry name" value="tRNA_yW-synthesising-like_sf"/>
</dbReference>
<evidence type="ECO:0000256" key="11">
    <source>
        <dbReference type="ARBA" id="ARBA00049202"/>
    </source>
</evidence>
<dbReference type="SUPFAM" id="SSF111278">
    <property type="entry name" value="SSo0622-like"/>
    <property type="match status" value="1"/>
</dbReference>
<evidence type="ECO:0000256" key="8">
    <source>
        <dbReference type="ARBA" id="ARBA00022694"/>
    </source>
</evidence>
<dbReference type="EMBL" id="VSWD01000010">
    <property type="protein sequence ID" value="KAK3089842.1"/>
    <property type="molecule type" value="Genomic_DNA"/>
</dbReference>
<organism evidence="13 14">
    <name type="scientific">Pinctada imbricata</name>
    <name type="common">Atlantic pearl-oyster</name>
    <name type="synonym">Pinctada martensii</name>
    <dbReference type="NCBI Taxonomy" id="66713"/>
    <lineage>
        <taxon>Eukaryota</taxon>
        <taxon>Metazoa</taxon>
        <taxon>Spiralia</taxon>
        <taxon>Lophotrochozoa</taxon>
        <taxon>Mollusca</taxon>
        <taxon>Bivalvia</taxon>
        <taxon>Autobranchia</taxon>
        <taxon>Pteriomorphia</taxon>
        <taxon>Pterioida</taxon>
        <taxon>Pterioidea</taxon>
        <taxon>Pteriidae</taxon>
        <taxon>Pinctada</taxon>
    </lineage>
</organism>
<comment type="function">
    <text evidence="9">Probable S-adenosyl-L-methionine-dependent methyltransferase that acts as a component of the wybutosine biosynthesis pathway. Wybutosine is a hyper modified guanosine with a tricyclic base found at the 3'-position adjacent to the anticodon of eukaryotic phenylalanine tRNA.</text>
</comment>
<evidence type="ECO:0000256" key="1">
    <source>
        <dbReference type="ARBA" id="ARBA00004797"/>
    </source>
</evidence>
<dbReference type="Gene3D" id="3.30.1960.10">
    <property type="entry name" value="tRNA wybutosine-synthesizing-like"/>
    <property type="match status" value="1"/>
</dbReference>
<proteinExistence type="inferred from homology"/>
<comment type="pathway">
    <text evidence="1">tRNA modification; wybutosine-tRNA(Phe) biosynthesis.</text>
</comment>
<feature type="domain" description="tRNA wybutosine-synthesizing protein" evidence="12">
    <location>
        <begin position="9"/>
        <end position="160"/>
    </location>
</feature>
<comment type="caution">
    <text evidence="13">The sequence shown here is derived from an EMBL/GenBank/DDBJ whole genome shotgun (WGS) entry which is preliminary data.</text>
</comment>
<keyword evidence="5" id="KW-0489">Methyltransferase</keyword>
<evidence type="ECO:0000256" key="6">
    <source>
        <dbReference type="ARBA" id="ARBA00022679"/>
    </source>
</evidence>